<proteinExistence type="predicted"/>
<sequence>MNTPAIAILFADRDGVYSSFPVDIWDKSRDARCYDGDSPVVAHPPCESWGKLYAMKKGRRLGDDDGCFAAALAAVERVGGVLEHPEGSFAWPKFGLLPPEQGKGWIKDPFRPGWSCQVYQGHYGHPAAKSTWLYYVGSVPPPALNFSSSPGGRDLCRLSSRARRTTPLYFAQALIDLAELARRGELVELAGREQLAELARRRELVDLAVPGKLAWPINLVHRCDLAYLAVPAHRSQLV</sequence>
<dbReference type="RefSeq" id="WP_054772547.1">
    <property type="nucleotide sequence ID" value="NZ_AP019782.1"/>
</dbReference>
<dbReference type="KEGG" id="moz:MoryE10_34060"/>
<dbReference type="Proteomes" id="UP000824988">
    <property type="component" value="Chromosome"/>
</dbReference>
<gene>
    <name evidence="1" type="ORF">MoryE10_34060</name>
</gene>
<accession>A0A8D4VRH8</accession>
<name>A0A8D4VRH8_9GAMM</name>
<dbReference type="EMBL" id="AP019782">
    <property type="protein sequence ID" value="BBL72800.1"/>
    <property type="molecule type" value="Genomic_DNA"/>
</dbReference>
<dbReference type="AlphaFoldDB" id="A0A8D4VRH8"/>
<organism evidence="1 2">
    <name type="scientific">Methylogaea oryzae</name>
    <dbReference type="NCBI Taxonomy" id="1295382"/>
    <lineage>
        <taxon>Bacteria</taxon>
        <taxon>Pseudomonadati</taxon>
        <taxon>Pseudomonadota</taxon>
        <taxon>Gammaproteobacteria</taxon>
        <taxon>Methylococcales</taxon>
        <taxon>Methylococcaceae</taxon>
        <taxon>Methylogaea</taxon>
    </lineage>
</organism>
<evidence type="ECO:0000313" key="2">
    <source>
        <dbReference type="Proteomes" id="UP000824988"/>
    </source>
</evidence>
<reference evidence="1" key="1">
    <citation type="submission" date="2019-06" db="EMBL/GenBank/DDBJ databases">
        <title>Complete genome sequence of Methylogaea oryzae strain JCM16910.</title>
        <authorList>
            <person name="Asakawa S."/>
        </authorList>
    </citation>
    <scope>NUCLEOTIDE SEQUENCE</scope>
    <source>
        <strain evidence="1">E10</strain>
    </source>
</reference>
<keyword evidence="2" id="KW-1185">Reference proteome</keyword>
<evidence type="ECO:0000313" key="1">
    <source>
        <dbReference type="EMBL" id="BBL72800.1"/>
    </source>
</evidence>
<protein>
    <submittedName>
        <fullName evidence="1">Uncharacterized protein</fullName>
    </submittedName>
</protein>